<proteinExistence type="predicted"/>
<protein>
    <submittedName>
        <fullName evidence="2">Uncharacterized protein</fullName>
    </submittedName>
</protein>
<sequence length="281" mass="32842">MNYTFTLLLLFVVTCCNGNILYGGSSINVEAEHNLTHIYKSRSSHFIPDWLQELPLKLMNQSSEVHRTIERSRNETNYQLQYLWFAVASLLILLLVLFIVLVCICLIGFARKFTTFRSRHSNKSKTSSDLEKLNNVTNIMISKRDNKCDENMYNKPKENNVFIKQEKTVETTLKPCLRCNDLGNKMKNACICFNNDTCEAINGKMESNFSQNWEKGPQRFRVQERNESLNGEDLGGSFVQHEYTDNIQTKSMTKGLNFEEIRSKYKFNDQMRNDERYVPYQ</sequence>
<reference evidence="2" key="1">
    <citation type="submission" date="2016-11" db="UniProtKB">
        <authorList>
            <consortium name="WormBaseParasite"/>
        </authorList>
    </citation>
    <scope>IDENTIFICATION</scope>
    <source>
        <strain evidence="2">KR3021</strain>
    </source>
</reference>
<dbReference type="WBParaSite" id="RSKR_0000788233.1">
    <property type="protein sequence ID" value="RSKR_0000788233.1"/>
    <property type="gene ID" value="RSKR_0000788233"/>
</dbReference>
<name>A0AC35U5P7_9BILA</name>
<accession>A0AC35U5P7</accession>
<evidence type="ECO:0000313" key="2">
    <source>
        <dbReference type="WBParaSite" id="RSKR_0000788233.1"/>
    </source>
</evidence>
<dbReference type="Proteomes" id="UP000095286">
    <property type="component" value="Unplaced"/>
</dbReference>
<organism evidence="1 2">
    <name type="scientific">Rhabditophanes sp. KR3021</name>
    <dbReference type="NCBI Taxonomy" id="114890"/>
    <lineage>
        <taxon>Eukaryota</taxon>
        <taxon>Metazoa</taxon>
        <taxon>Ecdysozoa</taxon>
        <taxon>Nematoda</taxon>
        <taxon>Chromadorea</taxon>
        <taxon>Rhabditida</taxon>
        <taxon>Tylenchina</taxon>
        <taxon>Panagrolaimomorpha</taxon>
        <taxon>Strongyloidoidea</taxon>
        <taxon>Alloionematidae</taxon>
        <taxon>Rhabditophanes</taxon>
    </lineage>
</organism>
<evidence type="ECO:0000313" key="1">
    <source>
        <dbReference type="Proteomes" id="UP000095286"/>
    </source>
</evidence>